<sequence length="588" mass="63046">MKKKTGNSVIIIAMAAIPAMANFSGGDDFNGNSMDGAKWVNTETQVGCALEETNGRLELVSSTGPQDFRPVSRTWILNSGSYAQDWSMTYETMNTLDETSIVNNECSIGFWITGSESNGTFVSSKNYFSFSRDKSNYGIAEHDFSVGAAVDDVQVLDATKRLTNDFLAVKLTFSSKTKHLHLFYDEGNGFFPFTSFNTTAWGMTDEDTFTLNLGGGDRGMAIPSGAVYGDNLELFPYIGTVPPNEEALIPCSSIVGSWVTGDSTTEDTVMITFMADGTYFLSHDSSAGFAGGLGMERGTYTWNGNTGAFAATVTVDTNGQGGLSHPGGSVTVTVNGDALNYSSSSESTTPFQRVYSPSTPPSIIGGWYHLDTVNNHDNVVFTFLPNGIYFFAQDGESSFDPNGYDGMERGVYSWDGASLSMEAFTDTCGEWGMDGESGVSSVVSGNTMTWFGDFELSRVVDPQCSDLDGDGLPDVWEQQYYGNPTNAPASGNGDGDELDDRAEFVAGTNPTNGASVFEVSDSGASPAGYVLSWNAVEGRSYGVKWTDSLTNSLMVLTNGIAYPQNSFTDTVHSTEGEGFYSINVKLDE</sequence>
<keyword evidence="4" id="KW-1185">Reference proteome</keyword>
<reference evidence="3 4" key="1">
    <citation type="journal article" date="2024" name="Appl. Environ. Microbiol.">
        <title>Pontiella agarivorans sp. nov., a novel marine anaerobic bacterium capable of degrading macroalgal polysaccharides and fixing nitrogen.</title>
        <authorList>
            <person name="Liu N."/>
            <person name="Kivenson V."/>
            <person name="Peng X."/>
            <person name="Cui Z."/>
            <person name="Lankiewicz T.S."/>
            <person name="Gosselin K.M."/>
            <person name="English C.J."/>
            <person name="Blair E.M."/>
            <person name="O'Malley M.A."/>
            <person name="Valentine D.L."/>
        </authorList>
    </citation>
    <scope>NUCLEOTIDE SEQUENCE [LARGE SCALE GENOMIC DNA]</scope>
    <source>
        <strain evidence="3 4">NLcol2</strain>
    </source>
</reference>
<feature type="chain" id="PRO_5047455800" evidence="2">
    <location>
        <begin position="22"/>
        <end position="588"/>
    </location>
</feature>
<evidence type="ECO:0000256" key="2">
    <source>
        <dbReference type="SAM" id="SignalP"/>
    </source>
</evidence>
<protein>
    <submittedName>
        <fullName evidence="3">Uncharacterized protein</fullName>
    </submittedName>
</protein>
<keyword evidence="2" id="KW-0732">Signal</keyword>
<feature type="region of interest" description="Disordered" evidence="1">
    <location>
        <begin position="479"/>
        <end position="498"/>
    </location>
</feature>
<gene>
    <name evidence="3" type="ORF">P9H32_14750</name>
</gene>
<feature type="compositionally biased region" description="Polar residues" evidence="1">
    <location>
        <begin position="480"/>
        <end position="489"/>
    </location>
</feature>
<name>A0ABU5N0B1_9BACT</name>
<feature type="signal peptide" evidence="2">
    <location>
        <begin position="1"/>
        <end position="21"/>
    </location>
</feature>
<evidence type="ECO:0000313" key="3">
    <source>
        <dbReference type="EMBL" id="MDZ8119886.1"/>
    </source>
</evidence>
<accession>A0ABU5N0B1</accession>
<comment type="caution">
    <text evidence="3">The sequence shown here is derived from an EMBL/GenBank/DDBJ whole genome shotgun (WGS) entry which is preliminary data.</text>
</comment>
<organism evidence="3 4">
    <name type="scientific">Pontiella agarivorans</name>
    <dbReference type="NCBI Taxonomy" id="3038953"/>
    <lineage>
        <taxon>Bacteria</taxon>
        <taxon>Pseudomonadati</taxon>
        <taxon>Kiritimatiellota</taxon>
        <taxon>Kiritimatiellia</taxon>
        <taxon>Kiritimatiellales</taxon>
        <taxon>Pontiellaceae</taxon>
        <taxon>Pontiella</taxon>
    </lineage>
</organism>
<dbReference type="EMBL" id="JARVCO010000012">
    <property type="protein sequence ID" value="MDZ8119886.1"/>
    <property type="molecule type" value="Genomic_DNA"/>
</dbReference>
<dbReference type="Proteomes" id="UP001290861">
    <property type="component" value="Unassembled WGS sequence"/>
</dbReference>
<proteinExistence type="predicted"/>
<evidence type="ECO:0000256" key="1">
    <source>
        <dbReference type="SAM" id="MobiDB-lite"/>
    </source>
</evidence>
<evidence type="ECO:0000313" key="4">
    <source>
        <dbReference type="Proteomes" id="UP001290861"/>
    </source>
</evidence>
<dbReference type="RefSeq" id="WP_322609668.1">
    <property type="nucleotide sequence ID" value="NZ_JARVCO010000012.1"/>
</dbReference>